<sequence>MVAADPHLKFLVTISLHPGASRAAVEAALKGWCARVDREYLGRNWLKMPEKMMRGVAFFEAAPHNHAHLLVAPPVGASAFHFEMNAAQMFRPEAAPELRLVPPQALAQRGVMQIQSIGDSAEDRHRLAKYVTKEMEWREAALHDWAPLSELGR</sequence>
<name>A0ABT1C057_9HYPH</name>
<organism evidence="1 2">
    <name type="scientific">Mesorhizobium liriopis</name>
    <dbReference type="NCBI Taxonomy" id="2953882"/>
    <lineage>
        <taxon>Bacteria</taxon>
        <taxon>Pseudomonadati</taxon>
        <taxon>Pseudomonadota</taxon>
        <taxon>Alphaproteobacteria</taxon>
        <taxon>Hyphomicrobiales</taxon>
        <taxon>Phyllobacteriaceae</taxon>
        <taxon>Mesorhizobium</taxon>
    </lineage>
</organism>
<evidence type="ECO:0000313" key="2">
    <source>
        <dbReference type="Proteomes" id="UP001205906"/>
    </source>
</evidence>
<gene>
    <name evidence="1" type="ORF">NGM99_00255</name>
</gene>
<keyword evidence="2" id="KW-1185">Reference proteome</keyword>
<dbReference type="RefSeq" id="WP_252815044.1">
    <property type="nucleotide sequence ID" value="NZ_JAMXQS010000001.1"/>
</dbReference>
<protein>
    <submittedName>
        <fullName evidence="1">Uncharacterized protein</fullName>
    </submittedName>
</protein>
<proteinExistence type="predicted"/>
<accession>A0ABT1C057</accession>
<reference evidence="1 2" key="1">
    <citation type="submission" date="2022-06" db="EMBL/GenBank/DDBJ databases">
        <title>Mesorhizobium sp. strain RP14 Genome sequencing and assembly.</title>
        <authorList>
            <person name="Kim I."/>
        </authorList>
    </citation>
    <scope>NUCLEOTIDE SEQUENCE [LARGE SCALE GENOMIC DNA]</scope>
    <source>
        <strain evidence="2">RP14(2022)</strain>
    </source>
</reference>
<dbReference type="EMBL" id="JAMXQS010000001">
    <property type="protein sequence ID" value="MCO6048220.1"/>
    <property type="molecule type" value="Genomic_DNA"/>
</dbReference>
<comment type="caution">
    <text evidence="1">The sequence shown here is derived from an EMBL/GenBank/DDBJ whole genome shotgun (WGS) entry which is preliminary data.</text>
</comment>
<dbReference type="Proteomes" id="UP001205906">
    <property type="component" value="Unassembled WGS sequence"/>
</dbReference>
<evidence type="ECO:0000313" key="1">
    <source>
        <dbReference type="EMBL" id="MCO6048220.1"/>
    </source>
</evidence>